<reference evidence="11 12" key="1">
    <citation type="submission" date="2021-01" db="EMBL/GenBank/DDBJ databases">
        <title>Streptomyces acididurans sp. nov., isolated from a peat swamp forest soil.</title>
        <authorList>
            <person name="Chantavorakit T."/>
            <person name="Duangmal K."/>
        </authorList>
    </citation>
    <scope>NUCLEOTIDE SEQUENCE [LARGE SCALE GENOMIC DNA]</scope>
    <source>
        <strain evidence="11 12">KK5PA1</strain>
    </source>
</reference>
<evidence type="ECO:0000256" key="4">
    <source>
        <dbReference type="ARBA" id="ARBA00022989"/>
    </source>
</evidence>
<protein>
    <submittedName>
        <fullName evidence="11">Hydrogenase</fullName>
    </submittedName>
</protein>
<keyword evidence="4 9" id="KW-1133">Transmembrane helix</keyword>
<feature type="transmembrane region" description="Helical" evidence="9">
    <location>
        <begin position="110"/>
        <end position="129"/>
    </location>
</feature>
<proteinExistence type="predicted"/>
<feature type="transmembrane region" description="Helical" evidence="9">
    <location>
        <begin position="34"/>
        <end position="55"/>
    </location>
</feature>
<dbReference type="InterPro" id="IPR001750">
    <property type="entry name" value="ND/Mrp_TM"/>
</dbReference>
<dbReference type="Pfam" id="PF00361">
    <property type="entry name" value="Proton_antipo_M"/>
    <property type="match status" value="1"/>
</dbReference>
<dbReference type="PANTHER" id="PTHR42682:SF5">
    <property type="entry name" value="HYDROGENASE-4 COMPONENT F"/>
    <property type="match status" value="1"/>
</dbReference>
<organism evidence="11 12">
    <name type="scientific">Actinacidiphila acididurans</name>
    <dbReference type="NCBI Taxonomy" id="2784346"/>
    <lineage>
        <taxon>Bacteria</taxon>
        <taxon>Bacillati</taxon>
        <taxon>Actinomycetota</taxon>
        <taxon>Actinomycetes</taxon>
        <taxon>Kitasatosporales</taxon>
        <taxon>Streptomycetaceae</taxon>
        <taxon>Actinacidiphila</taxon>
    </lineage>
</organism>
<feature type="transmembrane region" description="Helical" evidence="9">
    <location>
        <begin position="374"/>
        <end position="396"/>
    </location>
</feature>
<dbReference type="RefSeq" id="WP_205363910.1">
    <property type="nucleotide sequence ID" value="NZ_JADKYB010000032.1"/>
</dbReference>
<feature type="transmembrane region" description="Helical" evidence="9">
    <location>
        <begin position="6"/>
        <end position="27"/>
    </location>
</feature>
<evidence type="ECO:0000259" key="10">
    <source>
        <dbReference type="Pfam" id="PF00361"/>
    </source>
</evidence>
<evidence type="ECO:0000256" key="7">
    <source>
        <dbReference type="RuleBase" id="RU000320"/>
    </source>
</evidence>
<evidence type="ECO:0000256" key="2">
    <source>
        <dbReference type="ARBA" id="ARBA00022475"/>
    </source>
</evidence>
<keyword evidence="6 9" id="KW-0472">Membrane</keyword>
<evidence type="ECO:0000256" key="9">
    <source>
        <dbReference type="SAM" id="Phobius"/>
    </source>
</evidence>
<comment type="subcellular location">
    <subcellularLocation>
        <location evidence="1">Cell membrane</location>
        <topology evidence="1">Multi-pass membrane protein</topology>
    </subcellularLocation>
    <subcellularLocation>
        <location evidence="7">Membrane</location>
        <topology evidence="7">Multi-pass membrane protein</topology>
    </subcellularLocation>
</comment>
<dbReference type="InterPro" id="IPR003918">
    <property type="entry name" value="NADH_UbQ_OxRdtase"/>
</dbReference>
<feature type="region of interest" description="Disordered" evidence="8">
    <location>
        <begin position="467"/>
        <end position="488"/>
    </location>
</feature>
<dbReference type="PANTHER" id="PTHR42682">
    <property type="entry name" value="HYDROGENASE-4 COMPONENT F"/>
    <property type="match status" value="1"/>
</dbReference>
<feature type="transmembrane region" description="Helical" evidence="9">
    <location>
        <begin position="135"/>
        <end position="152"/>
    </location>
</feature>
<feature type="transmembrane region" description="Helical" evidence="9">
    <location>
        <begin position="251"/>
        <end position="270"/>
    </location>
</feature>
<evidence type="ECO:0000256" key="3">
    <source>
        <dbReference type="ARBA" id="ARBA00022692"/>
    </source>
</evidence>
<evidence type="ECO:0000256" key="8">
    <source>
        <dbReference type="SAM" id="MobiDB-lite"/>
    </source>
</evidence>
<dbReference type="InterPro" id="IPR052175">
    <property type="entry name" value="ComplexI-like_HydComp"/>
</dbReference>
<evidence type="ECO:0000313" key="11">
    <source>
        <dbReference type="EMBL" id="MBM9510183.1"/>
    </source>
</evidence>
<feature type="transmembrane region" description="Helical" evidence="9">
    <location>
        <begin position="164"/>
        <end position="188"/>
    </location>
</feature>
<feature type="transmembrane region" description="Helical" evidence="9">
    <location>
        <begin position="416"/>
        <end position="436"/>
    </location>
</feature>
<name>A0ABS2U3K2_9ACTN</name>
<evidence type="ECO:0000256" key="1">
    <source>
        <dbReference type="ARBA" id="ARBA00004651"/>
    </source>
</evidence>
<keyword evidence="12" id="KW-1185">Reference proteome</keyword>
<dbReference type="PRINTS" id="PR01437">
    <property type="entry name" value="NUOXDRDTASE4"/>
</dbReference>
<dbReference type="Proteomes" id="UP000749040">
    <property type="component" value="Unassembled WGS sequence"/>
</dbReference>
<dbReference type="EMBL" id="JADKYB010000032">
    <property type="protein sequence ID" value="MBM9510183.1"/>
    <property type="molecule type" value="Genomic_DNA"/>
</dbReference>
<gene>
    <name evidence="11" type="ORF">ITX44_37635</name>
</gene>
<keyword evidence="5" id="KW-0560">Oxidoreductase</keyword>
<feature type="transmembrane region" description="Helical" evidence="9">
    <location>
        <begin position="282"/>
        <end position="304"/>
    </location>
</feature>
<keyword evidence="3 7" id="KW-0812">Transmembrane</keyword>
<keyword evidence="2" id="KW-1003">Cell membrane</keyword>
<evidence type="ECO:0000256" key="5">
    <source>
        <dbReference type="ARBA" id="ARBA00023002"/>
    </source>
</evidence>
<feature type="transmembrane region" description="Helical" evidence="9">
    <location>
        <begin position="75"/>
        <end position="98"/>
    </location>
</feature>
<evidence type="ECO:0000256" key="6">
    <source>
        <dbReference type="ARBA" id="ARBA00023136"/>
    </source>
</evidence>
<feature type="domain" description="NADH:quinone oxidoreductase/Mrp antiporter transmembrane" evidence="10">
    <location>
        <begin position="130"/>
        <end position="423"/>
    </location>
</feature>
<evidence type="ECO:0000313" key="12">
    <source>
        <dbReference type="Proteomes" id="UP000749040"/>
    </source>
</evidence>
<comment type="caution">
    <text evidence="11">The sequence shown here is derived from an EMBL/GenBank/DDBJ whole genome shotgun (WGS) entry which is preliminary data.</text>
</comment>
<sequence length="532" mass="53831">MTPLASAVLLTGPVAVPLAVSACYAVPRRRALSAWAGLVSPAAILTCGALLAAYVPGHRAVTTGGHLLRADSLTAWMLLVVGAVAALACGASPAYLAGERDAGRFTDRDALRYGALVHAFLGAMAAAVLAENLGVLWVAVEATTVVTAFLVGHRHTRASVEAAWKYVVICSAGIALAFLGTVLVYYAARQAGLSESAALDWPVLAAHADRLDPDVTRLGIGLVVLGFGAKAGVVPLHAWLPDAHSQAPAPVSALMSGVLLSVAFAAILRYKVIADAALGTGYVRLLLAGTALLTLAVAAGLLLAQRDYKRMLAYSSMEHMSLVALGTAVGSPLAISAVLLHIAGHGLAKSVAFTSAGRILQLRRTSRIGRVRGLLAQAPALGAAFGLAVVALLGLPPFSLFASEIGIVRAAFADGMGWPVAVALLLVLTAFAALAARTARMVLGQAPMATRAAAPAEVKVAVGAGVGGASRSDPPAPAEGRPEPPVDERPVRIGAAAWLPWALGLLACAALGTALGPLGHVLHAAAAVIGGH</sequence>
<accession>A0ABS2U3K2</accession>